<accession>A0A060TB38</accession>
<sequence>MAVVAIDGGGTKTRVIISQNGVVASGEDGPSNLLSAGLEVALKSIREATDKAIANLEGGAALDTVEEVWAGFAGVSSATHGLLVEEFSRLYRVDPSKVMVSPDAVLLASQFAFNPDSDQAVGLIAGTGSLAVALKRQDKYGLDSILCRTGGYGALLGDEGSGFYIGRQGIKSILDTNERLLGQRAKKFVQQSKEDGHDKADGEVGFTSWQVSILNQLGVEKYPDVALHSSILLQLNRDVAGQRSRVASMARTVMEAATATGEECPVAREIIEDAATHLAQLVIKLKAPVGPIDPSRSILITSGSLMGVQPFAKLVIDHINKEGPKFKHIQWVKDPALSVASALALKYL</sequence>
<evidence type="ECO:0000313" key="6">
    <source>
        <dbReference type="EMBL" id="CDP38305.1"/>
    </source>
</evidence>
<dbReference type="PANTHER" id="PTHR43190">
    <property type="entry name" value="N-ACETYL-D-GLUCOSAMINE KINASE"/>
    <property type="match status" value="1"/>
</dbReference>
<protein>
    <recommendedName>
        <fullName evidence="3">N-acetyl-D-glucosamine kinase</fullName>
        <ecNumber evidence="2">2.7.1.59</ecNumber>
    </recommendedName>
    <alternativeName>
        <fullName evidence="4">GlcNAc kinase</fullName>
    </alternativeName>
</protein>
<evidence type="ECO:0000256" key="4">
    <source>
        <dbReference type="ARBA" id="ARBA00031123"/>
    </source>
</evidence>
<feature type="domain" description="ATPase BadF/BadG/BcrA/BcrD type" evidence="5">
    <location>
        <begin position="6"/>
        <end position="336"/>
    </location>
</feature>
<evidence type="ECO:0000259" key="5">
    <source>
        <dbReference type="Pfam" id="PF01869"/>
    </source>
</evidence>
<reference evidence="6" key="1">
    <citation type="submission" date="2014-02" db="EMBL/GenBank/DDBJ databases">
        <authorList>
            <person name="Genoscope - CEA"/>
        </authorList>
    </citation>
    <scope>NUCLEOTIDE SEQUENCE</scope>
    <source>
        <strain evidence="6">LS3</strain>
    </source>
</reference>
<dbReference type="Pfam" id="PF01869">
    <property type="entry name" value="BcrAD_BadFG"/>
    <property type="match status" value="1"/>
</dbReference>
<dbReference type="Gene3D" id="3.30.420.40">
    <property type="match status" value="2"/>
</dbReference>
<dbReference type="InterPro" id="IPR052519">
    <property type="entry name" value="Euk-type_GlcNAc_Kinase"/>
</dbReference>
<proteinExistence type="inferred from homology"/>
<dbReference type="InterPro" id="IPR043129">
    <property type="entry name" value="ATPase_NBD"/>
</dbReference>
<dbReference type="SUPFAM" id="SSF53067">
    <property type="entry name" value="Actin-like ATPase domain"/>
    <property type="match status" value="2"/>
</dbReference>
<dbReference type="EC" id="2.7.1.59" evidence="2"/>
<comment type="similarity">
    <text evidence="1">Belongs to the eukaryotic-type N-acetylglucosamine kinase family.</text>
</comment>
<evidence type="ECO:0000256" key="1">
    <source>
        <dbReference type="ARBA" id="ARBA00006198"/>
    </source>
</evidence>
<dbReference type="PANTHER" id="PTHR43190:SF3">
    <property type="entry name" value="N-ACETYL-D-GLUCOSAMINE KINASE"/>
    <property type="match status" value="1"/>
</dbReference>
<evidence type="ECO:0000256" key="2">
    <source>
        <dbReference type="ARBA" id="ARBA00012122"/>
    </source>
</evidence>
<dbReference type="InterPro" id="IPR002731">
    <property type="entry name" value="ATPase_BadF"/>
</dbReference>
<organism evidence="6">
    <name type="scientific">Blastobotrys adeninivorans</name>
    <name type="common">Yeast</name>
    <name type="synonym">Arxula adeninivorans</name>
    <dbReference type="NCBI Taxonomy" id="409370"/>
    <lineage>
        <taxon>Eukaryota</taxon>
        <taxon>Fungi</taxon>
        <taxon>Dikarya</taxon>
        <taxon>Ascomycota</taxon>
        <taxon>Saccharomycotina</taxon>
        <taxon>Dipodascomycetes</taxon>
        <taxon>Dipodascales</taxon>
        <taxon>Trichomonascaceae</taxon>
        <taxon>Blastobotrys</taxon>
    </lineage>
</organism>
<gene>
    <name evidence="6" type="ORF">GNLVRS02_ARAD1D31702g</name>
</gene>
<reference evidence="6" key="2">
    <citation type="submission" date="2014-06" db="EMBL/GenBank/DDBJ databases">
        <title>The complete genome of Blastobotrys (Arxula) adeninivorans LS3 - a yeast of biotechnological interest.</title>
        <authorList>
            <person name="Kunze G."/>
            <person name="Gaillardin C."/>
            <person name="Czernicka M."/>
            <person name="Durrens P."/>
            <person name="Martin T."/>
            <person name="Boer E."/>
            <person name="Gabaldon T."/>
            <person name="Cruz J."/>
            <person name="Talla E."/>
            <person name="Marck C."/>
            <person name="Goffeau A."/>
            <person name="Barbe V."/>
            <person name="Baret P."/>
            <person name="Baronian K."/>
            <person name="Beier S."/>
            <person name="Bleykasten C."/>
            <person name="Bode R."/>
            <person name="Casaregola S."/>
            <person name="Despons L."/>
            <person name="Fairhead C."/>
            <person name="Giersberg M."/>
            <person name="Gierski P."/>
            <person name="Hahnel U."/>
            <person name="Hartmann A."/>
            <person name="Jankowska D."/>
            <person name="Jubin C."/>
            <person name="Jung P."/>
            <person name="Lafontaine I."/>
            <person name="Leh-Louis V."/>
            <person name="Lemaire M."/>
            <person name="Marcet-Houben M."/>
            <person name="Mascher M."/>
            <person name="Morel G."/>
            <person name="Richard G.-F."/>
            <person name="Riechen J."/>
            <person name="Sacerdot C."/>
            <person name="Sarkar A."/>
            <person name="Savel G."/>
            <person name="Schacherer J."/>
            <person name="Sherman D."/>
            <person name="Straub M.-L."/>
            <person name="Stein N."/>
            <person name="Thierry A."/>
            <person name="Trautwein-Schult A."/>
            <person name="Westhof E."/>
            <person name="Worch S."/>
            <person name="Dujon B."/>
            <person name="Souciet J.-L."/>
            <person name="Wincker P."/>
            <person name="Scholz U."/>
            <person name="Neuveglise N."/>
        </authorList>
    </citation>
    <scope>NUCLEOTIDE SEQUENCE</scope>
    <source>
        <strain evidence="6">LS3</strain>
    </source>
</reference>
<dbReference type="GO" id="GO:0045127">
    <property type="term" value="F:N-acetylglucosamine kinase activity"/>
    <property type="evidence" value="ECO:0007669"/>
    <property type="project" value="UniProtKB-EC"/>
</dbReference>
<dbReference type="EMBL" id="HG937694">
    <property type="protein sequence ID" value="CDP38305.1"/>
    <property type="molecule type" value="Genomic_DNA"/>
</dbReference>
<evidence type="ECO:0000256" key="3">
    <source>
        <dbReference type="ARBA" id="ARBA00014974"/>
    </source>
</evidence>
<dbReference type="AlphaFoldDB" id="A0A060TB38"/>
<name>A0A060TB38_BLAAD</name>